<protein>
    <recommendedName>
        <fullName evidence="3 7">Nuclease SbcCD subunit D</fullName>
    </recommendedName>
</protein>
<keyword evidence="11" id="KW-1185">Reference proteome</keyword>
<dbReference type="InterPro" id="IPR004843">
    <property type="entry name" value="Calcineurin-like_PHP"/>
</dbReference>
<dbReference type="NCBIfam" id="TIGR00619">
    <property type="entry name" value="sbcd"/>
    <property type="match status" value="1"/>
</dbReference>
<dbReference type="InterPro" id="IPR041796">
    <property type="entry name" value="Mre11_N"/>
</dbReference>
<dbReference type="STRING" id="33007.HMPREF3198_01384"/>
<accession>A0A2I1INZ1</accession>
<feature type="domain" description="Nuclease SbcCD subunit D C-terminal" evidence="9">
    <location>
        <begin position="265"/>
        <end position="321"/>
    </location>
</feature>
<dbReference type="InterPro" id="IPR050535">
    <property type="entry name" value="DNA_Repair-Maintenance_Comp"/>
</dbReference>
<dbReference type="AlphaFoldDB" id="A0A2I1INZ1"/>
<evidence type="ECO:0000256" key="7">
    <source>
        <dbReference type="RuleBase" id="RU363069"/>
    </source>
</evidence>
<keyword evidence="6 7" id="KW-0269">Exonuclease</keyword>
<dbReference type="Pfam" id="PF12320">
    <property type="entry name" value="SbcD_C"/>
    <property type="match status" value="1"/>
</dbReference>
<comment type="subunit">
    <text evidence="2 7">Heterodimer of SbcC and SbcD.</text>
</comment>
<dbReference type="Proteomes" id="UP000235122">
    <property type="component" value="Unassembled WGS sequence"/>
</dbReference>
<organism evidence="10 11">
    <name type="scientific">Winkia neuii</name>
    <dbReference type="NCBI Taxonomy" id="33007"/>
    <lineage>
        <taxon>Bacteria</taxon>
        <taxon>Bacillati</taxon>
        <taxon>Actinomycetota</taxon>
        <taxon>Actinomycetes</taxon>
        <taxon>Actinomycetales</taxon>
        <taxon>Actinomycetaceae</taxon>
        <taxon>Winkia</taxon>
    </lineage>
</organism>
<dbReference type="InterPro" id="IPR026843">
    <property type="entry name" value="SbcD_C"/>
</dbReference>
<gene>
    <name evidence="7" type="primary">sbcD</name>
    <name evidence="10" type="ORF">CYJ19_04195</name>
</gene>
<keyword evidence="4 7" id="KW-0540">Nuclease</keyword>
<proteinExistence type="inferred from homology"/>
<dbReference type="InterPro" id="IPR004593">
    <property type="entry name" value="SbcD"/>
</dbReference>
<evidence type="ECO:0000256" key="4">
    <source>
        <dbReference type="ARBA" id="ARBA00022722"/>
    </source>
</evidence>
<comment type="caution">
    <text evidence="10">The sequence shown here is derived from an EMBL/GenBank/DDBJ whole genome shotgun (WGS) entry which is preliminary data.</text>
</comment>
<dbReference type="Pfam" id="PF00149">
    <property type="entry name" value="Metallophos"/>
    <property type="match status" value="1"/>
</dbReference>
<dbReference type="GO" id="GO:0006260">
    <property type="term" value="P:DNA replication"/>
    <property type="evidence" value="ECO:0007669"/>
    <property type="project" value="UniProtKB-KW"/>
</dbReference>
<dbReference type="GO" id="GO:0004519">
    <property type="term" value="F:endonuclease activity"/>
    <property type="evidence" value="ECO:0007669"/>
    <property type="project" value="UniProtKB-KW"/>
</dbReference>
<dbReference type="InterPro" id="IPR029052">
    <property type="entry name" value="Metallo-depent_PP-like"/>
</dbReference>
<keyword evidence="7" id="KW-0255">Endonuclease</keyword>
<keyword evidence="7" id="KW-0235">DNA replication</keyword>
<dbReference type="SUPFAM" id="SSF56300">
    <property type="entry name" value="Metallo-dependent phosphatases"/>
    <property type="match status" value="1"/>
</dbReference>
<dbReference type="RefSeq" id="WP_024330931.1">
    <property type="nucleotide sequence ID" value="NZ_JASOXK010000002.1"/>
</dbReference>
<evidence type="ECO:0000313" key="10">
    <source>
        <dbReference type="EMBL" id="PKY72846.1"/>
    </source>
</evidence>
<dbReference type="GO" id="GO:0006310">
    <property type="term" value="P:DNA recombination"/>
    <property type="evidence" value="ECO:0007669"/>
    <property type="project" value="UniProtKB-KW"/>
</dbReference>
<dbReference type="Gene3D" id="3.60.21.10">
    <property type="match status" value="1"/>
</dbReference>
<name>A0A2I1INZ1_9ACTO</name>
<dbReference type="CDD" id="cd00840">
    <property type="entry name" value="MPP_Mre11_N"/>
    <property type="match status" value="1"/>
</dbReference>
<reference evidence="10 11" key="1">
    <citation type="submission" date="2017-12" db="EMBL/GenBank/DDBJ databases">
        <title>Phylogenetic diversity of female urinary microbiome.</title>
        <authorList>
            <person name="Thomas-White K."/>
            <person name="Wolfe A.J."/>
        </authorList>
    </citation>
    <scope>NUCLEOTIDE SEQUENCE [LARGE SCALE GENOMIC DNA]</scope>
    <source>
        <strain evidence="10 11">UMB0402</strain>
    </source>
</reference>
<dbReference type="PANTHER" id="PTHR30337">
    <property type="entry name" value="COMPONENT OF ATP-DEPENDENT DSDNA EXONUCLEASE"/>
    <property type="match status" value="1"/>
</dbReference>
<evidence type="ECO:0000256" key="3">
    <source>
        <dbReference type="ARBA" id="ARBA00013365"/>
    </source>
</evidence>
<evidence type="ECO:0000256" key="1">
    <source>
        <dbReference type="ARBA" id="ARBA00010555"/>
    </source>
</evidence>
<dbReference type="GeneID" id="35867849"/>
<dbReference type="GO" id="GO:0008408">
    <property type="term" value="F:3'-5' exonuclease activity"/>
    <property type="evidence" value="ECO:0007669"/>
    <property type="project" value="InterPro"/>
</dbReference>
<evidence type="ECO:0000259" key="8">
    <source>
        <dbReference type="Pfam" id="PF00149"/>
    </source>
</evidence>
<evidence type="ECO:0000259" key="9">
    <source>
        <dbReference type="Pfam" id="PF12320"/>
    </source>
</evidence>
<keyword evidence="7" id="KW-0233">DNA recombination</keyword>
<dbReference type="PANTHER" id="PTHR30337:SF0">
    <property type="entry name" value="NUCLEASE SBCCD SUBUNIT D"/>
    <property type="match status" value="1"/>
</dbReference>
<keyword evidence="5 7" id="KW-0378">Hydrolase</keyword>
<sequence>MKIIHTSDWHLGRTLHGADLSQAQALFIDSLVGQARREAVDAVLISGDVYDRALPSAGAVDLLEDALVRLTSFTKVIVTPGNHDSAKRLGFGSQFYRPELVVVSKLEQVGQGLSVGDGLVYPLPYLEPLVASRFFDTQPSHQAVMEAALARVHADLARRRQFAPQIPAVLMAHAFVSGGVTSESERDISIGGMQIVSADTFGSELSYVALGHLHRSQQISAQIPMYYSGSPVPYSFSEAAVAKSSLLVTCTESGTRVEKLPVPQLRPISVLRGTLEELLGGNFEKERESWVRAEVTDTCRPPHLHQRLLAYFPHLLSVEFFGSAHLAKLPSRSRIERQGAEVTIDFAKQVGRRELSESGKKLVHELWYQLEKGDEHAAS</sequence>
<evidence type="ECO:0000256" key="6">
    <source>
        <dbReference type="ARBA" id="ARBA00022839"/>
    </source>
</evidence>
<dbReference type="EMBL" id="PKKO01000002">
    <property type="protein sequence ID" value="PKY72846.1"/>
    <property type="molecule type" value="Genomic_DNA"/>
</dbReference>
<feature type="domain" description="Calcineurin-like phosphoesterase" evidence="8">
    <location>
        <begin position="1"/>
        <end position="215"/>
    </location>
</feature>
<evidence type="ECO:0000256" key="2">
    <source>
        <dbReference type="ARBA" id="ARBA00011322"/>
    </source>
</evidence>
<comment type="similarity">
    <text evidence="1 7">Belongs to the SbcD family.</text>
</comment>
<comment type="function">
    <text evidence="7">SbcCD cleaves DNA hairpin structures. These structures can inhibit DNA replication and are intermediates in certain DNA recombination reactions. The complex acts as a 3'-&gt;5' double strand exonuclease that can open hairpins. It also has a 5' single-strand endonuclease activity.</text>
</comment>
<evidence type="ECO:0000313" key="11">
    <source>
        <dbReference type="Proteomes" id="UP000235122"/>
    </source>
</evidence>
<evidence type="ECO:0000256" key="5">
    <source>
        <dbReference type="ARBA" id="ARBA00022801"/>
    </source>
</evidence>